<keyword evidence="1" id="KW-0472">Membrane</keyword>
<comment type="caution">
    <text evidence="2">The sequence shown here is derived from an EMBL/GenBank/DDBJ whole genome shotgun (WGS) entry which is preliminary data.</text>
</comment>
<dbReference type="AlphaFoldDB" id="A0A419SGS9"/>
<dbReference type="EMBL" id="MCHY01000009">
    <property type="protein sequence ID" value="RKD22983.1"/>
    <property type="molecule type" value="Genomic_DNA"/>
</dbReference>
<reference evidence="2 3" key="1">
    <citation type="submission" date="2016-08" db="EMBL/GenBank/DDBJ databases">
        <title>Novel Firmicute Genomes.</title>
        <authorList>
            <person name="Poppleton D.I."/>
            <person name="Gribaldo S."/>
        </authorList>
    </citation>
    <scope>NUCLEOTIDE SEQUENCE [LARGE SCALE GENOMIC DNA]</scope>
    <source>
        <strain evidence="2 3">RAOx-1</strain>
    </source>
</reference>
<feature type="transmembrane region" description="Helical" evidence="1">
    <location>
        <begin position="67"/>
        <end position="84"/>
    </location>
</feature>
<dbReference type="Proteomes" id="UP000284219">
    <property type="component" value="Unassembled WGS sequence"/>
</dbReference>
<gene>
    <name evidence="2" type="ORF">BEP19_12185</name>
</gene>
<keyword evidence="1" id="KW-0812">Transmembrane</keyword>
<keyword evidence="1" id="KW-1133">Transmembrane helix</keyword>
<keyword evidence="3" id="KW-1185">Reference proteome</keyword>
<protein>
    <submittedName>
        <fullName evidence="2">Uncharacterized protein</fullName>
    </submittedName>
</protein>
<proteinExistence type="predicted"/>
<sequence length="94" mass="10086">MGLAALGENGLVFFGTSIATEKGSFGGGVNAVKRHTVIGRILFWIGLLCFFLGLGIFDYLYMPEKPLIIVGVGIAIIITADFFFQKPKKESGGE</sequence>
<organism evidence="2 3">
    <name type="scientific">Ammoniphilus oxalaticus</name>
    <dbReference type="NCBI Taxonomy" id="66863"/>
    <lineage>
        <taxon>Bacteria</taxon>
        <taxon>Bacillati</taxon>
        <taxon>Bacillota</taxon>
        <taxon>Bacilli</taxon>
        <taxon>Bacillales</taxon>
        <taxon>Paenibacillaceae</taxon>
        <taxon>Aneurinibacillus group</taxon>
        <taxon>Ammoniphilus</taxon>
    </lineage>
</organism>
<feature type="transmembrane region" description="Helical" evidence="1">
    <location>
        <begin position="41"/>
        <end position="61"/>
    </location>
</feature>
<evidence type="ECO:0000256" key="1">
    <source>
        <dbReference type="SAM" id="Phobius"/>
    </source>
</evidence>
<evidence type="ECO:0000313" key="2">
    <source>
        <dbReference type="EMBL" id="RKD22983.1"/>
    </source>
</evidence>
<accession>A0A419SGS9</accession>
<evidence type="ECO:0000313" key="3">
    <source>
        <dbReference type="Proteomes" id="UP000284219"/>
    </source>
</evidence>
<name>A0A419SGS9_9BACL</name>